<organism evidence="2">
    <name type="scientific">marine metagenome</name>
    <dbReference type="NCBI Taxonomy" id="408172"/>
    <lineage>
        <taxon>unclassified sequences</taxon>
        <taxon>metagenomes</taxon>
        <taxon>ecological metagenomes</taxon>
    </lineage>
</organism>
<proteinExistence type="predicted"/>
<sequence length="562" mass="62419">MTEDGRYATQVKIVKQECPDADDGEIAEEFRRYEEEFLIPPEDALRSVVRKFQTAAGMEVTKIAAPAKAEKKVNRFSELDAEDRNVTIEVAVITYTPRIQMIRGEERQVAFGWIEDNPWEGSDNRERWDFKDWGEQGENLAPGSVVRLEGASVNEWNDKRSLNINRTTRVTVLREGGTPVVQVSSEPTDIATASANEGYVNLVARLISAKPDVIVKRDGSGELEVVRGRLGDASGSIGFLSWVPLEHEPGTLLKIDGASIRKFRETPEVNIGDRTMIEVYHDSAFASMDDLSKANKVSISDLRNGMRDIEVTVQVESWIQRSFTSEDGTERVVRSGDVIDPSGRCRLTAWCEVDPEPGDFLHLTGARVQFWQGSPDLVIDEAVQVSDLSDAPWEPIDPEQHWIDVDLTSMLSGGSRRGIRTSGTIVAVRPDSGIVERCPECRRVLRDGACAEHGPQRGEEDLRLRFVIDDGVSNASLLMSKDPSEAFLGVNQESVKEQISKEGRDGFVVSLRQRVLAQRLNIKGRSIVDDQGAMLLADEAEQDQTPSADAANQVMQRWGVVL</sequence>
<keyword evidence="1" id="KW-0238">DNA-binding</keyword>
<evidence type="ECO:0000313" key="2">
    <source>
        <dbReference type="EMBL" id="SUZ96140.1"/>
    </source>
</evidence>
<name>A0A381RWB3_9ZZZZ</name>
<reference evidence="2" key="1">
    <citation type="submission" date="2018-05" db="EMBL/GenBank/DDBJ databases">
        <authorList>
            <person name="Lanie J.A."/>
            <person name="Ng W.-L."/>
            <person name="Kazmierczak K.M."/>
            <person name="Andrzejewski T.M."/>
            <person name="Davidsen T.M."/>
            <person name="Wayne K.J."/>
            <person name="Tettelin H."/>
            <person name="Glass J.I."/>
            <person name="Rusch D."/>
            <person name="Podicherti R."/>
            <person name="Tsui H.-C.T."/>
            <person name="Winkler M.E."/>
        </authorList>
    </citation>
    <scope>NUCLEOTIDE SEQUENCE</scope>
</reference>
<dbReference type="GO" id="GO:0000724">
    <property type="term" value="P:double-strand break repair via homologous recombination"/>
    <property type="evidence" value="ECO:0007669"/>
    <property type="project" value="TreeGrafter"/>
</dbReference>
<dbReference type="Gene3D" id="2.40.50.140">
    <property type="entry name" value="Nucleic acid-binding proteins"/>
    <property type="match status" value="3"/>
</dbReference>
<gene>
    <name evidence="2" type="ORF">METZ01_LOCUS48994</name>
</gene>
<dbReference type="SUPFAM" id="SSF50249">
    <property type="entry name" value="Nucleic acid-binding proteins"/>
    <property type="match status" value="4"/>
</dbReference>
<dbReference type="AlphaFoldDB" id="A0A381RWB3"/>
<dbReference type="PANTHER" id="PTHR13356">
    <property type="entry name" value="OB FOLD NUCLEIC ACID BINDING PROTEIN-RELATED"/>
    <property type="match status" value="1"/>
</dbReference>
<dbReference type="InterPro" id="IPR051231">
    <property type="entry name" value="SOSS-B"/>
</dbReference>
<dbReference type="EMBL" id="UINC01002386">
    <property type="protein sequence ID" value="SUZ96140.1"/>
    <property type="molecule type" value="Genomic_DNA"/>
</dbReference>
<dbReference type="InterPro" id="IPR012340">
    <property type="entry name" value="NA-bd_OB-fold"/>
</dbReference>
<evidence type="ECO:0000256" key="1">
    <source>
        <dbReference type="ARBA" id="ARBA00023125"/>
    </source>
</evidence>
<protein>
    <submittedName>
        <fullName evidence="2">Uncharacterized protein</fullName>
    </submittedName>
</protein>
<dbReference type="PANTHER" id="PTHR13356:SF10">
    <property type="entry name" value="REPLICATION FACTOR-A PROTEIN 1"/>
    <property type="match status" value="1"/>
</dbReference>
<accession>A0A381RWB3</accession>
<dbReference type="GO" id="GO:0003677">
    <property type="term" value="F:DNA binding"/>
    <property type="evidence" value="ECO:0007669"/>
    <property type="project" value="UniProtKB-KW"/>
</dbReference>
<dbReference type="GO" id="GO:0010212">
    <property type="term" value="P:response to ionizing radiation"/>
    <property type="evidence" value="ECO:0007669"/>
    <property type="project" value="TreeGrafter"/>
</dbReference>